<dbReference type="InterPro" id="IPR039424">
    <property type="entry name" value="SBP_5"/>
</dbReference>
<name>A0ABU1F7T0_9RHOB</name>
<feature type="domain" description="Solute-binding protein family 5" evidence="4">
    <location>
        <begin position="70"/>
        <end position="460"/>
    </location>
</feature>
<evidence type="ECO:0000256" key="3">
    <source>
        <dbReference type="ARBA" id="ARBA00022729"/>
    </source>
</evidence>
<dbReference type="Gene3D" id="3.10.105.10">
    <property type="entry name" value="Dipeptide-binding Protein, Domain 3"/>
    <property type="match status" value="1"/>
</dbReference>
<comment type="similarity">
    <text evidence="2">Belongs to the bacterial solute-binding protein 5 family.</text>
</comment>
<evidence type="ECO:0000259" key="4">
    <source>
        <dbReference type="Pfam" id="PF00496"/>
    </source>
</evidence>
<protein>
    <submittedName>
        <fullName evidence="5">Extracellular solute-binding protein</fullName>
    </submittedName>
</protein>
<dbReference type="InterPro" id="IPR030678">
    <property type="entry name" value="Peptide/Ni-bd"/>
</dbReference>
<accession>A0ABU1F7T0</accession>
<proteinExistence type="inferred from homology"/>
<organism evidence="5 6">
    <name type="scientific">Ruixingdingia sedimenti</name>
    <dbReference type="NCBI Taxonomy" id="3073604"/>
    <lineage>
        <taxon>Bacteria</taxon>
        <taxon>Pseudomonadati</taxon>
        <taxon>Pseudomonadota</taxon>
        <taxon>Alphaproteobacteria</taxon>
        <taxon>Rhodobacterales</taxon>
        <taxon>Paracoccaceae</taxon>
        <taxon>Ruixingdingia</taxon>
    </lineage>
</organism>
<dbReference type="InterPro" id="IPR000914">
    <property type="entry name" value="SBP_5_dom"/>
</dbReference>
<evidence type="ECO:0000256" key="2">
    <source>
        <dbReference type="ARBA" id="ARBA00005695"/>
    </source>
</evidence>
<comment type="caution">
    <text evidence="5">The sequence shown here is derived from an EMBL/GenBank/DDBJ whole genome shotgun (WGS) entry which is preliminary data.</text>
</comment>
<dbReference type="PIRSF" id="PIRSF002741">
    <property type="entry name" value="MppA"/>
    <property type="match status" value="1"/>
</dbReference>
<dbReference type="PANTHER" id="PTHR30290">
    <property type="entry name" value="PERIPLASMIC BINDING COMPONENT OF ABC TRANSPORTER"/>
    <property type="match status" value="1"/>
</dbReference>
<dbReference type="Gene3D" id="3.40.190.10">
    <property type="entry name" value="Periplasmic binding protein-like II"/>
    <property type="match status" value="1"/>
</dbReference>
<comment type="subcellular location">
    <subcellularLocation>
        <location evidence="1">Periplasm</location>
    </subcellularLocation>
</comment>
<dbReference type="Proteomes" id="UP001247754">
    <property type="component" value="Unassembled WGS sequence"/>
</dbReference>
<evidence type="ECO:0000313" key="6">
    <source>
        <dbReference type="Proteomes" id="UP001247754"/>
    </source>
</evidence>
<dbReference type="CDD" id="cd08497">
    <property type="entry name" value="MbnE-like"/>
    <property type="match status" value="1"/>
</dbReference>
<dbReference type="PANTHER" id="PTHR30290:SF64">
    <property type="entry name" value="ABC TRANSPORTER PERIPLASMIC BINDING PROTEIN"/>
    <property type="match status" value="1"/>
</dbReference>
<reference evidence="5 6" key="1">
    <citation type="submission" date="2023-09" db="EMBL/GenBank/DDBJ databases">
        <title>Xinfangfangia sedmenti sp. nov., isolated the sedment.</title>
        <authorList>
            <person name="Xu L."/>
        </authorList>
    </citation>
    <scope>NUCLEOTIDE SEQUENCE [LARGE SCALE GENOMIC DNA]</scope>
    <source>
        <strain evidence="5 6">LG-4</strain>
    </source>
</reference>
<dbReference type="EMBL" id="JAVKPH010000009">
    <property type="protein sequence ID" value="MDR5652931.1"/>
    <property type="molecule type" value="Genomic_DNA"/>
</dbReference>
<dbReference type="Pfam" id="PF00496">
    <property type="entry name" value="SBP_bac_5"/>
    <property type="match status" value="1"/>
</dbReference>
<keyword evidence="6" id="KW-1185">Reference proteome</keyword>
<dbReference type="SUPFAM" id="SSF53850">
    <property type="entry name" value="Periplasmic binding protein-like II"/>
    <property type="match status" value="1"/>
</dbReference>
<sequence length="569" mass="62246">MYGEPALAPDFIALPQVNPDAPKGGRIVFGETGGFDSLNPFILKGRAPWGVASFTVETLLGRAWDEPFTLYGLLAESVITDEARTHVEFILRESARFADGSPVTVEDVIWSFHMLGEKGAPRFHAATQKVAQVVQTGPRSVRFDFAVADRELPLILGLRPILKKAQWDGRDFAASGLEPPMGSGPYVVAAQEPGRFITFRRNPDWWGKDLPYNRGQHNFDEIRFDYFSDANAVFEAFKAGVITSFRETSAARWATAYDFDRVASGAVVKSEIPHGRPSGMSGLAFNTRRPVFTDWRVREALIQAFNFEFINTTLNGAVEPRIASVFSNAPLAGGPGPAAGAVRDLLLPFADSLPPGALEGYALPATDGTAANRAGIRRAIALMAEAGWTVQEGQMKDAAGTPFTFEILLPQGAAEMRAVVNIYAAALDRMGIAPRVALVDPAQYQARTAAYDFDMTPWTVAVSLSPGNEQRLYWGRFGVEAPGTRNLPGIDSPAVEAMIDRMLTATDPADFTAAVQALDRALTAGRYAIPLWFADRGRIAHDSRLRYPDHLPVYGDWQGFQPEVWWYAE</sequence>
<evidence type="ECO:0000313" key="5">
    <source>
        <dbReference type="EMBL" id="MDR5652931.1"/>
    </source>
</evidence>
<gene>
    <name evidence="5" type="ORF">RGD00_09960</name>
</gene>
<keyword evidence="3" id="KW-0732">Signal</keyword>
<evidence type="ECO:0000256" key="1">
    <source>
        <dbReference type="ARBA" id="ARBA00004418"/>
    </source>
</evidence>